<dbReference type="PANTHER" id="PTHR10039:SF5">
    <property type="entry name" value="NACHT DOMAIN-CONTAINING PROTEIN"/>
    <property type="match status" value="1"/>
</dbReference>
<evidence type="ECO:0000313" key="6">
    <source>
        <dbReference type="Proteomes" id="UP000235672"/>
    </source>
</evidence>
<dbReference type="AlphaFoldDB" id="A0A2J6Q7N4"/>
<feature type="region of interest" description="Disordered" evidence="2">
    <location>
        <begin position="66"/>
        <end position="92"/>
    </location>
</feature>
<evidence type="ECO:0000256" key="1">
    <source>
        <dbReference type="ARBA" id="ARBA00022737"/>
    </source>
</evidence>
<gene>
    <name evidence="5" type="ORF">NA56DRAFT_658201</name>
</gene>
<reference evidence="5 6" key="1">
    <citation type="submission" date="2016-05" db="EMBL/GenBank/DDBJ databases">
        <title>A degradative enzymes factory behind the ericoid mycorrhizal symbiosis.</title>
        <authorList>
            <consortium name="DOE Joint Genome Institute"/>
            <person name="Martino E."/>
            <person name="Morin E."/>
            <person name="Grelet G."/>
            <person name="Kuo A."/>
            <person name="Kohler A."/>
            <person name="Daghino S."/>
            <person name="Barry K."/>
            <person name="Choi C."/>
            <person name="Cichocki N."/>
            <person name="Clum A."/>
            <person name="Copeland A."/>
            <person name="Hainaut M."/>
            <person name="Haridas S."/>
            <person name="Labutti K."/>
            <person name="Lindquist E."/>
            <person name="Lipzen A."/>
            <person name="Khouja H.-R."/>
            <person name="Murat C."/>
            <person name="Ohm R."/>
            <person name="Olson A."/>
            <person name="Spatafora J."/>
            <person name="Veneault-Fourrey C."/>
            <person name="Henrissat B."/>
            <person name="Grigoriev I."/>
            <person name="Martin F."/>
            <person name="Perotto S."/>
        </authorList>
    </citation>
    <scope>NUCLEOTIDE SEQUENCE [LARGE SCALE GENOMIC DNA]</scope>
    <source>
        <strain evidence="5 6">UAMH 7357</strain>
    </source>
</reference>
<dbReference type="Pfam" id="PF24883">
    <property type="entry name" value="NPHP3_N"/>
    <property type="match status" value="1"/>
</dbReference>
<dbReference type="Proteomes" id="UP000235672">
    <property type="component" value="Unassembled WGS sequence"/>
</dbReference>
<dbReference type="SUPFAM" id="SSF52540">
    <property type="entry name" value="P-loop containing nucleoside triphosphate hydrolases"/>
    <property type="match status" value="1"/>
</dbReference>
<sequence>MDPFSALNIATGVAQFLSFGCSLVSTTVQIYKSGPGATISHIETTIAARRLREFSERMKSAIRDPKKPKLPVAPIKPRPPKEPIRDVSLPGITQEPDTEMEQYLTEVEEYKKDLETYPLRKAEFERQMEIYHRAKESLEALCEICEKCISLSDELLAKLNELRLQGPKHRKFKSIRLALKSIWSNDAICALEKRLESHRRELSDHLLAATCEKLQVLSIDDQTFQLKQNIKYRSLDKNQQSLIDELRSTLRVVVAEAHAKLKDELAEQRCLLEDMQKQRLADEEKKYIEQQRQLDDDADIAVLNHLNFATMTDRREDIREAHRTTFSWIFKDPETVRTSGDIEEHTRPWTNFVQWLQEGGEIYWVNGKAGSGKSTLMRYIVENPETMEHLQEWAGPAELRVASFYFWNSGHPEQRSQSGLFRSLSFEILRKRHDLVRHVFEEEWEASRSPKSKFEQMSMLERIHVFRRLKDAFAYLVSLASDQLKLCFFIDGLDEYEGKGSDGPDEIINIFKDIPQSPYLKICLSSRPWVEFEKAFDKGPKLRLQDLTYRDIRIHVTEKLESDKRMLQLSKDHPGQTAIFIKEILSKANGVFLWVYLVVTSILKGLDIGDNEISDLQDRLRRIPSDLEDLYGHMLKGIDKHYIEKASRIFQIYNAATDVDVHPTLLELDLAVTATYADAMALERKVMGEKDIQKRCDRMIRHMKVACGGLLEAHDHLDSHWEAKEENEDILKRPVPNSVSAEDEEIDEIDEGHASKVKADAKVSYLHRTVSDYLKKDEVRAYLESNTKGSSKSDSFDPNLSLLMSYLINLKQSICSFYLNTFPEPSLDFRVWRTTNKFCHIAQRVGRRQRASVLELLNEFKDVAPQWWQYTSMLPGSKLRGRGSAPKAREWQDGIFLVAVRFGLCAFAKKYLTTYRIPRSLPGHTILMYALGLSLELLGPFTLLKQPACAPMVQLLLEYGENPNKVVTHGCHTVWQYFLKAYRTESANMLNSSEHYERWALIFKSMLEHGADIKDTIVEVELPDLPPWQFESIEESNDPATKPHSLEALIKDLAAKAPPKVGRLLRAAYQKRKHPFLTTGTPSPAGPSSSKKRPLENPMGVRTSNGDLCIEIDDDDDDSGSSSSGSTSTGEEFLRIGRTSSPGKRARFELE</sequence>
<accession>A0A2J6Q7N4</accession>
<feature type="domain" description="DUF7791" evidence="4">
    <location>
        <begin position="638"/>
        <end position="812"/>
    </location>
</feature>
<dbReference type="OrthoDB" id="3498683at2759"/>
<protein>
    <submittedName>
        <fullName evidence="5">Uncharacterized protein</fullName>
    </submittedName>
</protein>
<dbReference type="Pfam" id="PF25053">
    <property type="entry name" value="DUF7791"/>
    <property type="match status" value="1"/>
</dbReference>
<feature type="domain" description="Nephrocystin 3-like N-terminal" evidence="3">
    <location>
        <begin position="351"/>
        <end position="527"/>
    </location>
</feature>
<keyword evidence="1" id="KW-0677">Repeat</keyword>
<name>A0A2J6Q7N4_9HELO</name>
<evidence type="ECO:0000256" key="2">
    <source>
        <dbReference type="SAM" id="MobiDB-lite"/>
    </source>
</evidence>
<dbReference type="Gene3D" id="3.40.50.300">
    <property type="entry name" value="P-loop containing nucleotide triphosphate hydrolases"/>
    <property type="match status" value="1"/>
</dbReference>
<dbReference type="InterPro" id="IPR056693">
    <property type="entry name" value="DUF7791"/>
</dbReference>
<feature type="compositionally biased region" description="Acidic residues" evidence="2">
    <location>
        <begin position="1110"/>
        <end position="1119"/>
    </location>
</feature>
<evidence type="ECO:0000313" key="5">
    <source>
        <dbReference type="EMBL" id="PMD22280.1"/>
    </source>
</evidence>
<dbReference type="EMBL" id="KZ613478">
    <property type="protein sequence ID" value="PMD22280.1"/>
    <property type="molecule type" value="Genomic_DNA"/>
</dbReference>
<feature type="compositionally biased region" description="Low complexity" evidence="2">
    <location>
        <begin position="1120"/>
        <end position="1130"/>
    </location>
</feature>
<keyword evidence="6" id="KW-1185">Reference proteome</keyword>
<dbReference type="InterPro" id="IPR056884">
    <property type="entry name" value="NPHP3-like_N"/>
</dbReference>
<dbReference type="PANTHER" id="PTHR10039">
    <property type="entry name" value="AMELOGENIN"/>
    <property type="match status" value="1"/>
</dbReference>
<proteinExistence type="predicted"/>
<feature type="region of interest" description="Disordered" evidence="2">
    <location>
        <begin position="1073"/>
        <end position="1151"/>
    </location>
</feature>
<feature type="compositionally biased region" description="Low complexity" evidence="2">
    <location>
        <begin position="1078"/>
        <end position="1089"/>
    </location>
</feature>
<dbReference type="InterPro" id="IPR027417">
    <property type="entry name" value="P-loop_NTPase"/>
</dbReference>
<evidence type="ECO:0000259" key="4">
    <source>
        <dbReference type="Pfam" id="PF25053"/>
    </source>
</evidence>
<organism evidence="5 6">
    <name type="scientific">Hyaloscypha hepaticicola</name>
    <dbReference type="NCBI Taxonomy" id="2082293"/>
    <lineage>
        <taxon>Eukaryota</taxon>
        <taxon>Fungi</taxon>
        <taxon>Dikarya</taxon>
        <taxon>Ascomycota</taxon>
        <taxon>Pezizomycotina</taxon>
        <taxon>Leotiomycetes</taxon>
        <taxon>Helotiales</taxon>
        <taxon>Hyaloscyphaceae</taxon>
        <taxon>Hyaloscypha</taxon>
    </lineage>
</organism>
<evidence type="ECO:0000259" key="3">
    <source>
        <dbReference type="Pfam" id="PF24883"/>
    </source>
</evidence>